<dbReference type="InterPro" id="IPR027417">
    <property type="entry name" value="P-loop_NTPase"/>
</dbReference>
<sequence>MGTEFLRPKYWWRTEGSSPFRGSQQSLSDRFNPDSLTRGIAPNTPGLALEMQTAILQPSQELFHKYEEHAPTAPVYFTENFAKHPCQAFNHPQLSAIHWAAMHTAAGTTNGLTKKQDPWPFTLVQGPPGTGKTHTVDVFLAPQVHGSIQRFNLDILYTISMNGNIKLINCYLLVQTPYPMENADLARIINSDEVQSVVRPIKTDVKRAAMKKNPLKNLNTMLRDN</sequence>
<protein>
    <submittedName>
        <fullName evidence="2">Helicase Sen1-like protein isoform X2</fullName>
    </submittedName>
</protein>
<name>A0ABQ5EKL3_9ASTR</name>
<feature type="domain" description="Large ribosomal subunit protein uL4 C-terminal" evidence="1">
    <location>
        <begin position="180"/>
        <end position="223"/>
    </location>
</feature>
<reference evidence="2" key="1">
    <citation type="journal article" date="2022" name="Int. J. Mol. Sci.">
        <title>Draft Genome of Tanacetum Coccineum: Genomic Comparison of Closely Related Tanacetum-Family Plants.</title>
        <authorList>
            <person name="Yamashiro T."/>
            <person name="Shiraishi A."/>
            <person name="Nakayama K."/>
            <person name="Satake H."/>
        </authorList>
    </citation>
    <scope>NUCLEOTIDE SEQUENCE</scope>
</reference>
<comment type="caution">
    <text evidence="2">The sequence shown here is derived from an EMBL/GenBank/DDBJ whole genome shotgun (WGS) entry which is preliminary data.</text>
</comment>
<dbReference type="InterPro" id="IPR045240">
    <property type="entry name" value="Ribosomal_uL4_euk/arch"/>
</dbReference>
<dbReference type="PANTHER" id="PTHR19431">
    <property type="entry name" value="60S RIBOSOMAL PROTEIN L4"/>
    <property type="match status" value="1"/>
</dbReference>
<evidence type="ECO:0000313" key="3">
    <source>
        <dbReference type="Proteomes" id="UP001151760"/>
    </source>
</evidence>
<dbReference type="Proteomes" id="UP001151760">
    <property type="component" value="Unassembled WGS sequence"/>
</dbReference>
<dbReference type="EMBL" id="BQNB010016407">
    <property type="protein sequence ID" value="GJT51440.1"/>
    <property type="molecule type" value="Genomic_DNA"/>
</dbReference>
<dbReference type="Pfam" id="PF14374">
    <property type="entry name" value="Ribos_L4_asso_C"/>
    <property type="match status" value="1"/>
</dbReference>
<organism evidence="2 3">
    <name type="scientific">Tanacetum coccineum</name>
    <dbReference type="NCBI Taxonomy" id="301880"/>
    <lineage>
        <taxon>Eukaryota</taxon>
        <taxon>Viridiplantae</taxon>
        <taxon>Streptophyta</taxon>
        <taxon>Embryophyta</taxon>
        <taxon>Tracheophyta</taxon>
        <taxon>Spermatophyta</taxon>
        <taxon>Magnoliopsida</taxon>
        <taxon>eudicotyledons</taxon>
        <taxon>Gunneridae</taxon>
        <taxon>Pentapetalae</taxon>
        <taxon>asterids</taxon>
        <taxon>campanulids</taxon>
        <taxon>Asterales</taxon>
        <taxon>Asteraceae</taxon>
        <taxon>Asteroideae</taxon>
        <taxon>Anthemideae</taxon>
        <taxon>Anthemidinae</taxon>
        <taxon>Tanacetum</taxon>
    </lineage>
</organism>
<evidence type="ECO:0000313" key="2">
    <source>
        <dbReference type="EMBL" id="GJT51440.1"/>
    </source>
</evidence>
<dbReference type="Gene3D" id="3.40.50.300">
    <property type="entry name" value="P-loop containing nucleotide triphosphate hydrolases"/>
    <property type="match status" value="1"/>
</dbReference>
<gene>
    <name evidence="2" type="ORF">Tco_0977597</name>
</gene>
<accession>A0ABQ5EKL3</accession>
<reference evidence="2" key="2">
    <citation type="submission" date="2022-01" db="EMBL/GenBank/DDBJ databases">
        <authorList>
            <person name="Yamashiro T."/>
            <person name="Shiraishi A."/>
            <person name="Satake H."/>
            <person name="Nakayama K."/>
        </authorList>
    </citation>
    <scope>NUCLEOTIDE SEQUENCE</scope>
</reference>
<evidence type="ECO:0000259" key="1">
    <source>
        <dbReference type="Pfam" id="PF14374"/>
    </source>
</evidence>
<proteinExistence type="predicted"/>
<dbReference type="InterPro" id="IPR025755">
    <property type="entry name" value="Ribos_uL4_C_dom"/>
</dbReference>
<keyword evidence="3" id="KW-1185">Reference proteome</keyword>